<gene>
    <name evidence="9" type="ORF">LCGC14_1268300</name>
</gene>
<dbReference type="SUPFAM" id="SSF48179">
    <property type="entry name" value="6-phosphogluconate dehydrogenase C-terminal domain-like"/>
    <property type="match status" value="1"/>
</dbReference>
<dbReference type="NCBIfam" id="TIGR00465">
    <property type="entry name" value="ilvC"/>
    <property type="match status" value="1"/>
</dbReference>
<evidence type="ECO:0000256" key="4">
    <source>
        <dbReference type="ARBA" id="ARBA00022605"/>
    </source>
</evidence>
<dbReference type="GO" id="GO:0004455">
    <property type="term" value="F:ketol-acid reductoisomerase activity"/>
    <property type="evidence" value="ECO:0007669"/>
    <property type="project" value="InterPro"/>
</dbReference>
<dbReference type="AlphaFoldDB" id="A0A0F9NFK3"/>
<comment type="pathway">
    <text evidence="2">Amino-acid biosynthesis; L-isoleucine biosynthesis; L-isoleucine from 2-oxobutanoate: step 2/4.</text>
</comment>
<sequence length="359" mass="40611">MVEIYHEEDGDLSFLTGKTIGIIGYGNQGRAQALNLRDSGLDVIIGNLEDDYKRIAADDGFAVYSIKDSTEKSDIILILIPDEIMDEVFQKDIFPNIKVGSTIVFASGYNIGFGLLTPPEDNDILLLAPRMVGIGVREKFLKDEGFFSFVSIKQNISGSAKETLLALAKGIGSLKKGAIMMTFRQEAELDLFNEQAFGPAFGKVLLSSIYTLIEAGYPLEAVLVEMYMSGEMAYTYKKMADVGLIKQVDFHSKTSQYGAMSRGIRFRKLSLKPKMLKILKEIQGGDFTKEWERKLTRLKFKAIKYFATRQKINKIEKLVRKNLKLKLHDIYDAKPPTKEEKTKLRIISDELKLFEQYFE</sequence>
<dbReference type="Pfam" id="PF07991">
    <property type="entry name" value="KARI_N"/>
    <property type="match status" value="1"/>
</dbReference>
<keyword evidence="6" id="KW-0100">Branched-chain amino acid biosynthesis</keyword>
<dbReference type="GO" id="GO:0009097">
    <property type="term" value="P:isoleucine biosynthetic process"/>
    <property type="evidence" value="ECO:0007669"/>
    <property type="project" value="UniProtKB-UniPathway"/>
</dbReference>
<evidence type="ECO:0000259" key="8">
    <source>
        <dbReference type="PROSITE" id="PS51851"/>
    </source>
</evidence>
<dbReference type="InterPro" id="IPR036291">
    <property type="entry name" value="NAD(P)-bd_dom_sf"/>
</dbReference>
<dbReference type="Gene3D" id="6.10.240.10">
    <property type="match status" value="1"/>
</dbReference>
<comment type="pathway">
    <text evidence="1">Amino-acid biosynthesis; L-valine biosynthesis; L-valine from pyruvate: step 2/4.</text>
</comment>
<dbReference type="GO" id="GO:0009099">
    <property type="term" value="P:L-valine biosynthetic process"/>
    <property type="evidence" value="ECO:0007669"/>
    <property type="project" value="UniProtKB-UniPathway"/>
</dbReference>
<evidence type="ECO:0008006" key="10">
    <source>
        <dbReference type="Google" id="ProtNLM"/>
    </source>
</evidence>
<dbReference type="InterPro" id="IPR000506">
    <property type="entry name" value="KARI_C"/>
</dbReference>
<dbReference type="UniPathway" id="UPA00049">
    <property type="reaction ID" value="UER00060"/>
</dbReference>
<evidence type="ECO:0000259" key="7">
    <source>
        <dbReference type="PROSITE" id="PS51850"/>
    </source>
</evidence>
<dbReference type="PANTHER" id="PTHR21371:SF1">
    <property type="entry name" value="KETOL-ACID REDUCTOISOMERASE, MITOCHONDRIAL"/>
    <property type="match status" value="1"/>
</dbReference>
<accession>A0A0F9NFK3</accession>
<dbReference type="InterPro" id="IPR013116">
    <property type="entry name" value="KARI_N"/>
</dbReference>
<organism evidence="9">
    <name type="scientific">marine sediment metagenome</name>
    <dbReference type="NCBI Taxonomy" id="412755"/>
    <lineage>
        <taxon>unclassified sequences</taxon>
        <taxon>metagenomes</taxon>
        <taxon>ecological metagenomes</taxon>
    </lineage>
</organism>
<dbReference type="PANTHER" id="PTHR21371">
    <property type="entry name" value="KETOL-ACID REDUCTOISOMERASE, MITOCHONDRIAL"/>
    <property type="match status" value="1"/>
</dbReference>
<evidence type="ECO:0000313" key="9">
    <source>
        <dbReference type="EMBL" id="KKM87500.1"/>
    </source>
</evidence>
<proteinExistence type="inferred from homology"/>
<protein>
    <recommendedName>
        <fullName evidence="10">Ketol-acid reductoisomerase</fullName>
    </recommendedName>
</protein>
<reference evidence="9" key="1">
    <citation type="journal article" date="2015" name="Nature">
        <title>Complex archaea that bridge the gap between prokaryotes and eukaryotes.</title>
        <authorList>
            <person name="Spang A."/>
            <person name="Saw J.H."/>
            <person name="Jorgensen S.L."/>
            <person name="Zaremba-Niedzwiedzka K."/>
            <person name="Martijn J."/>
            <person name="Lind A.E."/>
            <person name="van Eijk R."/>
            <person name="Schleper C."/>
            <person name="Guy L."/>
            <person name="Ettema T.J."/>
        </authorList>
    </citation>
    <scope>NUCLEOTIDE SEQUENCE</scope>
</reference>
<keyword evidence="4" id="KW-0028">Amino-acid biosynthesis</keyword>
<comment type="caution">
    <text evidence="9">The sequence shown here is derived from an EMBL/GenBank/DDBJ whole genome shotgun (WGS) entry which is preliminary data.</text>
</comment>
<dbReference type="InterPro" id="IPR008927">
    <property type="entry name" value="6-PGluconate_DH-like_C_sf"/>
</dbReference>
<evidence type="ECO:0000256" key="6">
    <source>
        <dbReference type="ARBA" id="ARBA00023304"/>
    </source>
</evidence>
<dbReference type="SUPFAM" id="SSF51735">
    <property type="entry name" value="NAD(P)-binding Rossmann-fold domains"/>
    <property type="match status" value="1"/>
</dbReference>
<dbReference type="PROSITE" id="PS51851">
    <property type="entry name" value="KARI_C"/>
    <property type="match status" value="1"/>
</dbReference>
<dbReference type="EMBL" id="LAZR01007093">
    <property type="protein sequence ID" value="KKM87500.1"/>
    <property type="molecule type" value="Genomic_DNA"/>
</dbReference>
<dbReference type="Pfam" id="PF01450">
    <property type="entry name" value="KARI_C"/>
    <property type="match status" value="1"/>
</dbReference>
<evidence type="ECO:0000256" key="3">
    <source>
        <dbReference type="ARBA" id="ARBA00010318"/>
    </source>
</evidence>
<evidence type="ECO:0000256" key="1">
    <source>
        <dbReference type="ARBA" id="ARBA00004864"/>
    </source>
</evidence>
<keyword evidence="5" id="KW-0560">Oxidoreductase</keyword>
<feature type="domain" description="KARI N-terminal Rossmann" evidence="7">
    <location>
        <begin position="2"/>
        <end position="182"/>
    </location>
</feature>
<dbReference type="InterPro" id="IPR013023">
    <property type="entry name" value="KARI"/>
</dbReference>
<dbReference type="PROSITE" id="PS51850">
    <property type="entry name" value="KARI_N"/>
    <property type="match status" value="1"/>
</dbReference>
<name>A0A0F9NFK3_9ZZZZ</name>
<comment type="similarity">
    <text evidence="3">Belongs to the ketol-acid reductoisomerase family.</text>
</comment>
<evidence type="ECO:0000256" key="5">
    <source>
        <dbReference type="ARBA" id="ARBA00023002"/>
    </source>
</evidence>
<evidence type="ECO:0000256" key="2">
    <source>
        <dbReference type="ARBA" id="ARBA00004885"/>
    </source>
</evidence>
<feature type="domain" description="KARI C-terminal knotted" evidence="8">
    <location>
        <begin position="182"/>
        <end position="326"/>
    </location>
</feature>
<dbReference type="Gene3D" id="3.40.50.720">
    <property type="entry name" value="NAD(P)-binding Rossmann-like Domain"/>
    <property type="match status" value="1"/>
</dbReference>
<dbReference type="UniPathway" id="UPA00047">
    <property type="reaction ID" value="UER00056"/>
</dbReference>